<gene>
    <name evidence="2" type="ORF">NLJ89_g5068</name>
</gene>
<organism evidence="2 3">
    <name type="scientific">Agrocybe chaxingu</name>
    <dbReference type="NCBI Taxonomy" id="84603"/>
    <lineage>
        <taxon>Eukaryota</taxon>
        <taxon>Fungi</taxon>
        <taxon>Dikarya</taxon>
        <taxon>Basidiomycota</taxon>
        <taxon>Agaricomycotina</taxon>
        <taxon>Agaricomycetes</taxon>
        <taxon>Agaricomycetidae</taxon>
        <taxon>Agaricales</taxon>
        <taxon>Agaricineae</taxon>
        <taxon>Strophariaceae</taxon>
        <taxon>Agrocybe</taxon>
    </lineage>
</organism>
<keyword evidence="3" id="KW-1185">Reference proteome</keyword>
<evidence type="ECO:0000313" key="3">
    <source>
        <dbReference type="Proteomes" id="UP001148786"/>
    </source>
</evidence>
<sequence length="368" mass="41908">MSIPPEFLDGFAYISGLEPVSPSASPGTKEKHTSVLKDAHRAAGLLFMHTTGLLAASDAPDDELQFIDISDTLAHSDSSDESETDLEGVGQESSKSKPLRVTPFTRFAEIMNKDDEPYSIEEWLPFINEPTRTTLLEAEQEGFVRLLRGYLPAEKIKDMYNYVDTSQHDPIYEIVSDRAVGIDLIDDPLQRLCKRESVINAVDTSDVLHNFVHSVFLSMNSLRFAAEWSCMSGQSKCNAHKAKFRADVFRDTHPEVDEKHEDYKNVMKTFRKRFERVITARNAHRQLFLKFGAAVLLDPCWTPLATYNKNTTGRSTTFPKTLAHFMDNVDTPSDEYFDRNEEAFIQLVSILLPTDTVRYIEQFLEEYK</sequence>
<evidence type="ECO:0000313" key="2">
    <source>
        <dbReference type="EMBL" id="KAJ3509732.1"/>
    </source>
</evidence>
<evidence type="ECO:0000256" key="1">
    <source>
        <dbReference type="SAM" id="MobiDB-lite"/>
    </source>
</evidence>
<dbReference type="AlphaFoldDB" id="A0A9W8K1V4"/>
<name>A0A9W8K1V4_9AGAR</name>
<dbReference type="EMBL" id="JANKHO010000455">
    <property type="protein sequence ID" value="KAJ3509732.1"/>
    <property type="molecule type" value="Genomic_DNA"/>
</dbReference>
<feature type="region of interest" description="Disordered" evidence="1">
    <location>
        <begin position="74"/>
        <end position="97"/>
    </location>
</feature>
<comment type="caution">
    <text evidence="2">The sequence shown here is derived from an EMBL/GenBank/DDBJ whole genome shotgun (WGS) entry which is preliminary data.</text>
</comment>
<accession>A0A9W8K1V4</accession>
<dbReference type="OrthoDB" id="3054393at2759"/>
<dbReference type="Proteomes" id="UP001148786">
    <property type="component" value="Unassembled WGS sequence"/>
</dbReference>
<proteinExistence type="predicted"/>
<protein>
    <submittedName>
        <fullName evidence="2">Uncharacterized protein</fullName>
    </submittedName>
</protein>
<reference evidence="2" key="1">
    <citation type="submission" date="2022-07" db="EMBL/GenBank/DDBJ databases">
        <title>Genome Sequence of Agrocybe chaxingu.</title>
        <authorList>
            <person name="Buettner E."/>
        </authorList>
    </citation>
    <scope>NUCLEOTIDE SEQUENCE</scope>
    <source>
        <strain evidence="2">MP-N11</strain>
    </source>
</reference>